<organism evidence="1 2">
    <name type="scientific">Periconia digitata</name>
    <dbReference type="NCBI Taxonomy" id="1303443"/>
    <lineage>
        <taxon>Eukaryota</taxon>
        <taxon>Fungi</taxon>
        <taxon>Dikarya</taxon>
        <taxon>Ascomycota</taxon>
        <taxon>Pezizomycotina</taxon>
        <taxon>Dothideomycetes</taxon>
        <taxon>Pleosporomycetidae</taxon>
        <taxon>Pleosporales</taxon>
        <taxon>Massarineae</taxon>
        <taxon>Periconiaceae</taxon>
        <taxon>Periconia</taxon>
    </lineage>
</organism>
<protein>
    <recommendedName>
        <fullName evidence="3">F-box domain-containing protein</fullName>
    </recommendedName>
</protein>
<reference evidence="1" key="1">
    <citation type="submission" date="2023-01" db="EMBL/GenBank/DDBJ databases">
        <authorList>
            <person name="Van Ghelder C."/>
            <person name="Rancurel C."/>
        </authorList>
    </citation>
    <scope>NUCLEOTIDE SEQUENCE</scope>
    <source>
        <strain evidence="1">CNCM I-4278</strain>
    </source>
</reference>
<dbReference type="Proteomes" id="UP001152607">
    <property type="component" value="Unassembled WGS sequence"/>
</dbReference>
<keyword evidence="2" id="KW-1185">Reference proteome</keyword>
<accession>A0A9W4XLW2</accession>
<sequence length="522" mass="58836">MGLLDIPVEILDEILDLSLPLGIEGLALSCKAIYQRAAPQIRQHNALRRTWRCTNNSRTRRTDDTLQILYDIFQEPLGADYIEVLDLCDERIPNDGHYLTDRQWGAVEEPQSRSIEPNSRSSINFREIPMAMGNLKTFIEKSFQATAKQVNMDDVWSDIMKTELHPDEDDYKESIWTVVSLLNMLPNITTLRLPSWWEGPQGAVGETLHSIAQAANITGGPPKSLSKLKTILPFAEIGYESKAALQSVYECLTLGTMRELYLVSAVAVDDQYTGQPFKWIHPELTSSITRIEFAASCIDADGLSQLVAHTPHLAIFKYSHQCKWHGCQYDWNAGTFVETLAHHCGNTIIEIALTLEGLHGHIINGTSSFRSFPKLEKLEVDIELFCGPPVESGQRQGQDAYIPPGDNPWAKADIPCIGSMLPDNMREVQINTDYETPDHDALRALLKNLREQRAERLHHLERVIVREYNGKSVQDLVDQAGATLETLGAGSMGPYLKENVPEWRRKFNDRMVRMLQGNLSTD</sequence>
<dbReference type="EMBL" id="CAOQHR010000002">
    <property type="protein sequence ID" value="CAI6302360.1"/>
    <property type="molecule type" value="Genomic_DNA"/>
</dbReference>
<comment type="caution">
    <text evidence="1">The sequence shown here is derived from an EMBL/GenBank/DDBJ whole genome shotgun (WGS) entry which is preliminary data.</text>
</comment>
<evidence type="ECO:0008006" key="3">
    <source>
        <dbReference type="Google" id="ProtNLM"/>
    </source>
</evidence>
<proteinExistence type="predicted"/>
<dbReference type="OrthoDB" id="5421601at2759"/>
<name>A0A9W4XLW2_9PLEO</name>
<evidence type="ECO:0000313" key="1">
    <source>
        <dbReference type="EMBL" id="CAI6302360.1"/>
    </source>
</evidence>
<evidence type="ECO:0000313" key="2">
    <source>
        <dbReference type="Proteomes" id="UP001152607"/>
    </source>
</evidence>
<dbReference type="AlphaFoldDB" id="A0A9W4XLW2"/>
<gene>
    <name evidence="1" type="ORF">PDIGIT_LOCUS2885</name>
</gene>